<proteinExistence type="predicted"/>
<dbReference type="InterPro" id="IPR027417">
    <property type="entry name" value="P-loop_NTPase"/>
</dbReference>
<feature type="domain" description="NrS-1 polymerase-like helicase" evidence="1">
    <location>
        <begin position="256"/>
        <end position="361"/>
    </location>
</feature>
<reference evidence="2 3" key="1">
    <citation type="submission" date="2016-10" db="EMBL/GenBank/DDBJ databases">
        <authorList>
            <person name="de Groot N.N."/>
        </authorList>
    </citation>
    <scope>NUCLEOTIDE SEQUENCE [LARGE SCALE GENOMIC DNA]</scope>
    <source>
        <strain evidence="2 3">DSM 19033</strain>
    </source>
</reference>
<dbReference type="Proteomes" id="UP000198850">
    <property type="component" value="Unassembled WGS sequence"/>
</dbReference>
<dbReference type="RefSeq" id="WP_090555371.1">
    <property type="nucleotide sequence ID" value="NZ_FNRA01000002.1"/>
</dbReference>
<gene>
    <name evidence="2" type="ORF">SAMN05443550_102208</name>
</gene>
<dbReference type="InterPro" id="IPR045455">
    <property type="entry name" value="NrS-1_pol-like_helicase"/>
</dbReference>
<protein>
    <recommendedName>
        <fullName evidence="1">NrS-1 polymerase-like helicase domain-containing protein</fullName>
    </recommendedName>
</protein>
<dbReference type="OrthoDB" id="611079at2"/>
<evidence type="ECO:0000259" key="1">
    <source>
        <dbReference type="Pfam" id="PF19263"/>
    </source>
</evidence>
<sequence>MTNNSNSADGKVIYYDTLIKVSSKAKAFRIWEFSKDLNLTGINRKGFLELLKQHGFYRRKTPNGSFETVHIKNGVIRYVNKDDIINHLRDYIENENGAYRVYHSKNKEDSFKLIEIAQFINLFLKQYHLLINDSFLVLLELDNRQVLKDTPTESHLLFKNIVITITRDGFTKTRYDELEDVLIFESQIIDVDFDFEEDWRNTPFPIFIQNICNNDTNRKNVLSSAIGYLLHGYNDPAISQAVILYDEELTDINTPKGGTGKGIIGQALSKVRRGFVQLDGKKLNLDSPFLFQRIKEDTRIIFIDDVSKRFDVDMLNSMLTEGISIEEKFRKPIHINKTNMPRFLITSNIILPFDGTTRTRRQYIVELSNYYSNNQQHGVNQPIIAEHGKRFFSEEWTSTEWNGFYTFILKTIQYYLRNGLIKQQELNMKKNWLVQKIGKQLFGYFEGLEIEDGQEYVMKELLEDLRTDGTVDDNYSQRLLSDNIKAYLSCKGISFTFKKGKLLIS</sequence>
<evidence type="ECO:0000313" key="2">
    <source>
        <dbReference type="EMBL" id="SEA17725.1"/>
    </source>
</evidence>
<keyword evidence="3" id="KW-1185">Reference proteome</keyword>
<name>A0A1H3Z1W5_9SPHI</name>
<dbReference type="AlphaFoldDB" id="A0A1H3Z1W5"/>
<evidence type="ECO:0000313" key="3">
    <source>
        <dbReference type="Proteomes" id="UP000198850"/>
    </source>
</evidence>
<dbReference type="SUPFAM" id="SSF52540">
    <property type="entry name" value="P-loop containing nucleoside triphosphate hydrolases"/>
    <property type="match status" value="1"/>
</dbReference>
<organism evidence="2 3">
    <name type="scientific">Pedobacter hartonius</name>
    <dbReference type="NCBI Taxonomy" id="425514"/>
    <lineage>
        <taxon>Bacteria</taxon>
        <taxon>Pseudomonadati</taxon>
        <taxon>Bacteroidota</taxon>
        <taxon>Sphingobacteriia</taxon>
        <taxon>Sphingobacteriales</taxon>
        <taxon>Sphingobacteriaceae</taxon>
        <taxon>Pedobacter</taxon>
    </lineage>
</organism>
<dbReference type="Pfam" id="PF19263">
    <property type="entry name" value="DUF5906"/>
    <property type="match status" value="1"/>
</dbReference>
<dbReference type="STRING" id="425514.SAMN05443550_102208"/>
<accession>A0A1H3Z1W5</accession>
<dbReference type="EMBL" id="FNRA01000002">
    <property type="protein sequence ID" value="SEA17725.1"/>
    <property type="molecule type" value="Genomic_DNA"/>
</dbReference>